<reference evidence="1 2" key="1">
    <citation type="journal article" date="2021" name="Environ. Microbiol.">
        <title>New insights into the diversity and evolution of the archaeal mobilome from three complete genomes of Saccharolobus shibatae.</title>
        <authorList>
            <person name="Medvedeva S."/>
            <person name="Brandt D."/>
            <person name="Cvirkaite-Krupovic V."/>
            <person name="Liu Y."/>
            <person name="Severinov K."/>
            <person name="Ishino S."/>
            <person name="Ishino Y."/>
            <person name="Prangishvili D."/>
            <person name="Kalinowski J."/>
            <person name="Krupovic M."/>
        </authorList>
    </citation>
    <scope>NUCLEOTIDE SEQUENCE [LARGE SCALE GENOMIC DNA]</scope>
    <source>
        <strain evidence="1 2">S38A</strain>
    </source>
</reference>
<name>A0A8F5C0Z7_9CREN</name>
<organism evidence="1 2">
    <name type="scientific">Saccharolobus shibatae</name>
    <dbReference type="NCBI Taxonomy" id="2286"/>
    <lineage>
        <taxon>Archaea</taxon>
        <taxon>Thermoproteota</taxon>
        <taxon>Thermoprotei</taxon>
        <taxon>Sulfolobales</taxon>
        <taxon>Sulfolobaceae</taxon>
        <taxon>Saccharolobus</taxon>
    </lineage>
</organism>
<dbReference type="EMBL" id="CP077713">
    <property type="protein sequence ID" value="QXJ34955.1"/>
    <property type="molecule type" value="Genomic_DNA"/>
</dbReference>
<gene>
    <name evidence="1" type="ORF">J5U22_01502</name>
</gene>
<dbReference type="RefSeq" id="WP_218260142.1">
    <property type="nucleotide sequence ID" value="NZ_CP077713.1"/>
</dbReference>
<dbReference type="AlphaFoldDB" id="A0A8F5C0Z7"/>
<dbReference type="Proteomes" id="UP000694036">
    <property type="component" value="Chromosome"/>
</dbReference>
<accession>A0A8F5C0Z7</accession>
<proteinExistence type="predicted"/>
<evidence type="ECO:0000313" key="2">
    <source>
        <dbReference type="Proteomes" id="UP000694036"/>
    </source>
</evidence>
<protein>
    <recommendedName>
        <fullName evidence="3">PIN domain-containing protein</fullName>
    </recommendedName>
</protein>
<keyword evidence="2" id="KW-1185">Reference proteome</keyword>
<evidence type="ECO:0008006" key="3">
    <source>
        <dbReference type="Google" id="ProtNLM"/>
    </source>
</evidence>
<evidence type="ECO:0000313" key="1">
    <source>
        <dbReference type="EMBL" id="QXJ34955.1"/>
    </source>
</evidence>
<dbReference type="GeneID" id="65556923"/>
<sequence length="90" mass="10419">MEKLILDTSYFIAYLNKSDKHHSEALSLSKKVEEFESVVTDYILDELLTFLIYHVNRNYTINVAKTILSKIDNGELTLYTLDLGMGKEKE</sequence>